<organism evidence="1 2">
    <name type="scientific">Streptomyces corynorhini</name>
    <dbReference type="NCBI Taxonomy" id="2282652"/>
    <lineage>
        <taxon>Bacteria</taxon>
        <taxon>Bacillati</taxon>
        <taxon>Actinomycetota</taxon>
        <taxon>Actinomycetes</taxon>
        <taxon>Kitasatosporales</taxon>
        <taxon>Streptomycetaceae</taxon>
        <taxon>Streptomyces</taxon>
    </lineage>
</organism>
<keyword evidence="2" id="KW-1185">Reference proteome</keyword>
<sequence length="84" mass="9413">MPSLLSAVPILIVLTLCYALLCAASPYGTCRKCEGWGHAIVRARRSGRLKRGRQCRRCSGYGTRLRVGRRLYNGVTRLHHDGTR</sequence>
<protein>
    <submittedName>
        <fullName evidence="1">Uncharacterized protein</fullName>
    </submittedName>
</protein>
<dbReference type="Gene3D" id="1.10.274.110">
    <property type="match status" value="1"/>
</dbReference>
<dbReference type="OrthoDB" id="3539102at2"/>
<gene>
    <name evidence="1" type="ORF">DVH02_19700</name>
</gene>
<name>A0A370B3U3_9ACTN</name>
<dbReference type="RefSeq" id="WP_114625146.1">
    <property type="nucleotide sequence ID" value="NZ_QQNA01000155.1"/>
</dbReference>
<dbReference type="InterPro" id="IPR038500">
    <property type="entry name" value="Antitermination_sf"/>
</dbReference>
<dbReference type="EMBL" id="QQNA01000155">
    <property type="protein sequence ID" value="RDG36480.1"/>
    <property type="molecule type" value="Genomic_DNA"/>
</dbReference>
<reference evidence="1 2" key="1">
    <citation type="submission" date="2018-07" db="EMBL/GenBank/DDBJ databases">
        <title>Streptomyces species from bats.</title>
        <authorList>
            <person name="Dunlap C."/>
        </authorList>
    </citation>
    <scope>NUCLEOTIDE SEQUENCE [LARGE SCALE GENOMIC DNA]</scope>
    <source>
        <strain evidence="1 2">AC230</strain>
    </source>
</reference>
<evidence type="ECO:0000313" key="1">
    <source>
        <dbReference type="EMBL" id="RDG36480.1"/>
    </source>
</evidence>
<proteinExistence type="predicted"/>
<comment type="caution">
    <text evidence="1">The sequence shown here is derived from an EMBL/GenBank/DDBJ whole genome shotgun (WGS) entry which is preliminary data.</text>
</comment>
<dbReference type="AlphaFoldDB" id="A0A370B3U3"/>
<accession>A0A370B3U3</accession>
<evidence type="ECO:0000313" key="2">
    <source>
        <dbReference type="Proteomes" id="UP000253741"/>
    </source>
</evidence>
<dbReference type="Proteomes" id="UP000253741">
    <property type="component" value="Unassembled WGS sequence"/>
</dbReference>